<dbReference type="RefSeq" id="WP_251873897.1">
    <property type="nucleotide sequence ID" value="NZ_CP098755.1"/>
</dbReference>
<protein>
    <recommendedName>
        <fullName evidence="14">Riboflavin biosynthesis protein RibD</fullName>
    </recommendedName>
    <domain>
        <recommendedName>
            <fullName evidence="14">Diaminohydroxyphosphoribosylaminopyrimidine deaminase</fullName>
            <shortName evidence="14">DRAP deaminase</shortName>
            <ecNumber evidence="14">3.5.4.26</ecNumber>
        </recommendedName>
        <alternativeName>
            <fullName evidence="14">Riboflavin-specific deaminase</fullName>
        </alternativeName>
    </domain>
    <domain>
        <recommendedName>
            <fullName evidence="14">5-amino-6-(5-phosphoribosylamino)uracil reductase</fullName>
            <ecNumber evidence="14">1.1.1.193</ecNumber>
        </recommendedName>
        <alternativeName>
            <fullName evidence="14">HTP reductase</fullName>
        </alternativeName>
    </domain>
</protein>
<accession>A0ABY4WI50</accession>
<evidence type="ECO:0000256" key="13">
    <source>
        <dbReference type="ARBA" id="ARBA00049886"/>
    </source>
</evidence>
<name>A0ABY4WI50_9BACL</name>
<dbReference type="InterPro" id="IPR024072">
    <property type="entry name" value="DHFR-like_dom_sf"/>
</dbReference>
<gene>
    <name evidence="16" type="primary">ribD</name>
    <name evidence="16" type="ORF">NDK47_05700</name>
</gene>
<evidence type="ECO:0000256" key="12">
    <source>
        <dbReference type="ARBA" id="ARBA00049861"/>
    </source>
</evidence>
<evidence type="ECO:0000256" key="2">
    <source>
        <dbReference type="ARBA" id="ARBA00004882"/>
    </source>
</evidence>
<dbReference type="PIRSF" id="PIRSF006769">
    <property type="entry name" value="RibD"/>
    <property type="match status" value="1"/>
</dbReference>
<comment type="similarity">
    <text evidence="4 14">In the N-terminal section; belongs to the cytidine and deoxycytidylate deaminase family.</text>
</comment>
<dbReference type="Gene3D" id="3.40.430.10">
    <property type="entry name" value="Dihydrofolate Reductase, subunit A"/>
    <property type="match status" value="1"/>
</dbReference>
<comment type="cofactor">
    <cofactor evidence="14">
        <name>Zn(2+)</name>
        <dbReference type="ChEBI" id="CHEBI:29105"/>
    </cofactor>
    <text evidence="14">Binds 1 zinc ion.</text>
</comment>
<dbReference type="Proteomes" id="UP001056500">
    <property type="component" value="Chromosome"/>
</dbReference>
<evidence type="ECO:0000256" key="9">
    <source>
        <dbReference type="ARBA" id="ARBA00022857"/>
    </source>
</evidence>
<keyword evidence="6 14" id="KW-0686">Riboflavin biosynthesis</keyword>
<reference evidence="16" key="1">
    <citation type="submission" date="2022-06" db="EMBL/GenBank/DDBJ databases">
        <title>Genome sequencing of Brevibacillus sp. BB3-R1.</title>
        <authorList>
            <person name="Heo J."/>
            <person name="Lee D."/>
            <person name="Won M."/>
            <person name="Han B.-H."/>
            <person name="Hong S.-B."/>
            <person name="Kwon S.-W."/>
        </authorList>
    </citation>
    <scope>NUCLEOTIDE SEQUENCE</scope>
    <source>
        <strain evidence="16">BB3-R1</strain>
    </source>
</reference>
<dbReference type="CDD" id="cd01284">
    <property type="entry name" value="Riboflavin_deaminase-reductase"/>
    <property type="match status" value="1"/>
</dbReference>
<dbReference type="InterPro" id="IPR004794">
    <property type="entry name" value="Eubact_RibD"/>
</dbReference>
<keyword evidence="8 14" id="KW-0862">Zinc</keyword>
<dbReference type="EC" id="3.5.4.26" evidence="14"/>
<dbReference type="InterPro" id="IPR002734">
    <property type="entry name" value="RibDG_C"/>
</dbReference>
<dbReference type="EC" id="1.1.1.193" evidence="14"/>
<keyword evidence="7 14" id="KW-0479">Metal-binding</keyword>
<comment type="catalytic activity">
    <reaction evidence="13 14">
        <text>2,5-diamino-6-hydroxy-4-(5-phosphoribosylamino)-pyrimidine + H2O + H(+) = 5-amino-6-(5-phospho-D-ribosylamino)uracil + NH4(+)</text>
        <dbReference type="Rhea" id="RHEA:21868"/>
        <dbReference type="ChEBI" id="CHEBI:15377"/>
        <dbReference type="ChEBI" id="CHEBI:15378"/>
        <dbReference type="ChEBI" id="CHEBI:28938"/>
        <dbReference type="ChEBI" id="CHEBI:58453"/>
        <dbReference type="ChEBI" id="CHEBI:58614"/>
        <dbReference type="EC" id="3.5.4.26"/>
    </reaction>
</comment>
<evidence type="ECO:0000256" key="6">
    <source>
        <dbReference type="ARBA" id="ARBA00022619"/>
    </source>
</evidence>
<dbReference type="Gene3D" id="3.40.140.10">
    <property type="entry name" value="Cytidine Deaminase, domain 2"/>
    <property type="match status" value="1"/>
</dbReference>
<comment type="pathway">
    <text evidence="3 14">Cofactor biosynthesis; riboflavin biosynthesis; 5-amino-6-(D-ribitylamino)uracil from GTP: step 3/4.</text>
</comment>
<dbReference type="InterPro" id="IPR016193">
    <property type="entry name" value="Cytidine_deaminase-like"/>
</dbReference>
<sequence length="376" mass="39753">MAESDLSYMSLALDLARATKGQTSPNPVVGAVIVRDGMVVGMGAHVKAGEPHAEVHALRMAGELAKGATLYVTLEPCSHYGRTPPCAKAVLEAGIARVVVAAADPNPLVAGKGISLLRQAGVDVVVGVGAVQAKKLNEVFFHYIQKQTPFVTVKTASTLDGKIATRTGDSRWITGEEARKRVHQLRREHDAILVGVQTVLADDPALTAREQGQVTGRQPLRVILDNHLRIPDTACVLRDGHAPTLLFASDQAPVERQRQLESLGAEVVRLAGRVSVEQVLAELGKRGISSLLVEGGATVNGSFLDARAVQKVVHFLSCKLVGGAAAPASYGGLGQSFMQDAISLADVEMELFGGHDLCIAGYPVWKEEGSATCLRD</sequence>
<comment type="function">
    <text evidence="1 14">Converts 2,5-diamino-6-(ribosylamino)-4(3h)-pyrimidinone 5'-phosphate into 5-amino-6-(ribosylamino)-2,4(1h,3h)-pyrimidinedione 5'-phosphate.</text>
</comment>
<dbReference type="Pfam" id="PF00383">
    <property type="entry name" value="dCMP_cyt_deam_1"/>
    <property type="match status" value="1"/>
</dbReference>
<evidence type="ECO:0000256" key="14">
    <source>
        <dbReference type="PIRNR" id="PIRNR006769"/>
    </source>
</evidence>
<evidence type="ECO:0000256" key="11">
    <source>
        <dbReference type="ARBA" id="ARBA00023268"/>
    </source>
</evidence>
<evidence type="ECO:0000313" key="17">
    <source>
        <dbReference type="Proteomes" id="UP001056500"/>
    </source>
</evidence>
<dbReference type="GO" id="GO:0008835">
    <property type="term" value="F:diaminohydroxyphosphoribosylaminopyrimidine deaminase activity"/>
    <property type="evidence" value="ECO:0007669"/>
    <property type="project" value="UniProtKB-EC"/>
</dbReference>
<dbReference type="PROSITE" id="PS00903">
    <property type="entry name" value="CYT_DCMP_DEAMINASES_1"/>
    <property type="match status" value="1"/>
</dbReference>
<dbReference type="Pfam" id="PF01872">
    <property type="entry name" value="RibD_C"/>
    <property type="match status" value="1"/>
</dbReference>
<dbReference type="InterPro" id="IPR011549">
    <property type="entry name" value="RibD_C"/>
</dbReference>
<comment type="similarity">
    <text evidence="5 14">In the C-terminal section; belongs to the HTP reductase family.</text>
</comment>
<dbReference type="SUPFAM" id="SSF53927">
    <property type="entry name" value="Cytidine deaminase-like"/>
    <property type="match status" value="1"/>
</dbReference>
<dbReference type="InterPro" id="IPR050765">
    <property type="entry name" value="Riboflavin_Biosynth_HTPR"/>
</dbReference>
<keyword evidence="17" id="KW-1185">Reference proteome</keyword>
<dbReference type="InterPro" id="IPR002125">
    <property type="entry name" value="CMP_dCMP_dom"/>
</dbReference>
<dbReference type="NCBIfam" id="TIGR00326">
    <property type="entry name" value="eubact_ribD"/>
    <property type="match status" value="1"/>
</dbReference>
<dbReference type="GO" id="GO:0008703">
    <property type="term" value="F:5-amino-6-(5-phosphoribosylamino)uracil reductase activity"/>
    <property type="evidence" value="ECO:0007669"/>
    <property type="project" value="UniProtKB-EC"/>
</dbReference>
<evidence type="ECO:0000256" key="8">
    <source>
        <dbReference type="ARBA" id="ARBA00022833"/>
    </source>
</evidence>
<evidence type="ECO:0000256" key="1">
    <source>
        <dbReference type="ARBA" id="ARBA00002151"/>
    </source>
</evidence>
<feature type="domain" description="CMP/dCMP-type deaminase" evidence="15">
    <location>
        <begin position="3"/>
        <end position="125"/>
    </location>
</feature>
<evidence type="ECO:0000256" key="7">
    <source>
        <dbReference type="ARBA" id="ARBA00022723"/>
    </source>
</evidence>
<dbReference type="EMBL" id="CP098755">
    <property type="protein sequence ID" value="USG66792.1"/>
    <property type="molecule type" value="Genomic_DNA"/>
</dbReference>
<evidence type="ECO:0000256" key="3">
    <source>
        <dbReference type="ARBA" id="ARBA00004910"/>
    </source>
</evidence>
<dbReference type="InterPro" id="IPR016192">
    <property type="entry name" value="APOBEC/CMP_deaminase_Zn-bd"/>
</dbReference>
<keyword evidence="14 16" id="KW-0378">Hydrolase</keyword>
<keyword evidence="9 14" id="KW-0521">NADP</keyword>
<keyword evidence="10 14" id="KW-0560">Oxidoreductase</keyword>
<proteinExistence type="inferred from homology"/>
<dbReference type="NCBIfam" id="TIGR00227">
    <property type="entry name" value="ribD_Cterm"/>
    <property type="match status" value="1"/>
</dbReference>
<comment type="catalytic activity">
    <reaction evidence="12 14">
        <text>5-amino-6-(5-phospho-D-ribitylamino)uracil + NADP(+) = 5-amino-6-(5-phospho-D-ribosylamino)uracil + NADPH + H(+)</text>
        <dbReference type="Rhea" id="RHEA:17845"/>
        <dbReference type="ChEBI" id="CHEBI:15378"/>
        <dbReference type="ChEBI" id="CHEBI:57783"/>
        <dbReference type="ChEBI" id="CHEBI:58349"/>
        <dbReference type="ChEBI" id="CHEBI:58421"/>
        <dbReference type="ChEBI" id="CHEBI:58453"/>
        <dbReference type="EC" id="1.1.1.193"/>
    </reaction>
</comment>
<dbReference type="SUPFAM" id="SSF53597">
    <property type="entry name" value="Dihydrofolate reductase-like"/>
    <property type="match status" value="1"/>
</dbReference>
<keyword evidence="11" id="KW-0511">Multifunctional enzyme</keyword>
<organism evidence="16 17">
    <name type="scientific">Brevibacillus ruminantium</name>
    <dbReference type="NCBI Taxonomy" id="2950604"/>
    <lineage>
        <taxon>Bacteria</taxon>
        <taxon>Bacillati</taxon>
        <taxon>Bacillota</taxon>
        <taxon>Bacilli</taxon>
        <taxon>Bacillales</taxon>
        <taxon>Paenibacillaceae</taxon>
        <taxon>Brevibacillus</taxon>
    </lineage>
</organism>
<evidence type="ECO:0000256" key="10">
    <source>
        <dbReference type="ARBA" id="ARBA00023002"/>
    </source>
</evidence>
<dbReference type="PANTHER" id="PTHR38011">
    <property type="entry name" value="DIHYDROFOLATE REDUCTASE FAMILY PROTEIN (AFU_ORTHOLOGUE AFUA_8G06820)"/>
    <property type="match status" value="1"/>
</dbReference>
<evidence type="ECO:0000313" key="16">
    <source>
        <dbReference type="EMBL" id="USG66792.1"/>
    </source>
</evidence>
<dbReference type="PROSITE" id="PS51747">
    <property type="entry name" value="CYT_DCMP_DEAMINASES_2"/>
    <property type="match status" value="1"/>
</dbReference>
<comment type="pathway">
    <text evidence="2 14">Cofactor biosynthesis; riboflavin biosynthesis; 5-amino-6-(D-ribitylamino)uracil from GTP: step 2/4.</text>
</comment>
<evidence type="ECO:0000259" key="15">
    <source>
        <dbReference type="PROSITE" id="PS51747"/>
    </source>
</evidence>
<evidence type="ECO:0000256" key="5">
    <source>
        <dbReference type="ARBA" id="ARBA00007417"/>
    </source>
</evidence>
<dbReference type="PANTHER" id="PTHR38011:SF7">
    <property type="entry name" value="2,5-DIAMINO-6-RIBOSYLAMINO-4(3H)-PYRIMIDINONE 5'-PHOSPHATE REDUCTASE"/>
    <property type="match status" value="1"/>
</dbReference>
<evidence type="ECO:0000256" key="4">
    <source>
        <dbReference type="ARBA" id="ARBA00005259"/>
    </source>
</evidence>